<evidence type="ECO:0000256" key="4">
    <source>
        <dbReference type="ARBA" id="ARBA00022692"/>
    </source>
</evidence>
<keyword evidence="6 10" id="KW-1133">Transmembrane helix</keyword>
<organism evidence="11 12">
    <name type="scientific">Diatraea saccharalis</name>
    <name type="common">sugarcane borer</name>
    <dbReference type="NCBI Taxonomy" id="40085"/>
    <lineage>
        <taxon>Eukaryota</taxon>
        <taxon>Metazoa</taxon>
        <taxon>Ecdysozoa</taxon>
        <taxon>Arthropoda</taxon>
        <taxon>Hexapoda</taxon>
        <taxon>Insecta</taxon>
        <taxon>Pterygota</taxon>
        <taxon>Neoptera</taxon>
        <taxon>Endopterygota</taxon>
        <taxon>Lepidoptera</taxon>
        <taxon>Glossata</taxon>
        <taxon>Ditrysia</taxon>
        <taxon>Pyraloidea</taxon>
        <taxon>Crambidae</taxon>
        <taxon>Crambinae</taxon>
        <taxon>Diatraea</taxon>
    </lineage>
</organism>
<dbReference type="PANTHER" id="PTHR21137">
    <property type="entry name" value="ODORANT RECEPTOR"/>
    <property type="match status" value="1"/>
</dbReference>
<dbReference type="PANTHER" id="PTHR21137:SF35">
    <property type="entry name" value="ODORANT RECEPTOR 19A-RELATED"/>
    <property type="match status" value="1"/>
</dbReference>
<evidence type="ECO:0000256" key="10">
    <source>
        <dbReference type="RuleBase" id="RU351113"/>
    </source>
</evidence>
<accession>A0A9N9R3F0</accession>
<name>A0A9N9R3F0_9NEOP</name>
<evidence type="ECO:0000256" key="9">
    <source>
        <dbReference type="ARBA" id="ARBA00023224"/>
    </source>
</evidence>
<feature type="transmembrane region" description="Helical" evidence="10">
    <location>
        <begin position="385"/>
        <end position="408"/>
    </location>
</feature>
<keyword evidence="5 10" id="KW-0552">Olfaction</keyword>
<keyword evidence="4 10" id="KW-0812">Transmembrane</keyword>
<comment type="caution">
    <text evidence="10">Lacks conserved residue(s) required for the propagation of feature annotation.</text>
</comment>
<evidence type="ECO:0000256" key="7">
    <source>
        <dbReference type="ARBA" id="ARBA00023136"/>
    </source>
</evidence>
<dbReference type="Proteomes" id="UP001153714">
    <property type="component" value="Chromosome 2"/>
</dbReference>
<evidence type="ECO:0000256" key="8">
    <source>
        <dbReference type="ARBA" id="ARBA00023170"/>
    </source>
</evidence>
<evidence type="ECO:0000256" key="5">
    <source>
        <dbReference type="ARBA" id="ARBA00022725"/>
    </source>
</evidence>
<dbReference type="Pfam" id="PF02949">
    <property type="entry name" value="7tm_6"/>
    <property type="match status" value="1"/>
</dbReference>
<feature type="transmembrane region" description="Helical" evidence="10">
    <location>
        <begin position="144"/>
        <end position="163"/>
    </location>
</feature>
<protein>
    <recommendedName>
        <fullName evidence="10">Odorant receptor</fullName>
    </recommendedName>
</protein>
<keyword evidence="3 10" id="KW-0716">Sensory transduction</keyword>
<feature type="transmembrane region" description="Helical" evidence="10">
    <location>
        <begin position="190"/>
        <end position="219"/>
    </location>
</feature>
<keyword evidence="2" id="KW-1003">Cell membrane</keyword>
<gene>
    <name evidence="11" type="ORF">DIATSA_LOCUS6312</name>
</gene>
<feature type="transmembrane region" description="Helical" evidence="10">
    <location>
        <begin position="43"/>
        <end position="67"/>
    </location>
</feature>
<evidence type="ECO:0000313" key="11">
    <source>
        <dbReference type="EMBL" id="CAG9788515.1"/>
    </source>
</evidence>
<dbReference type="GO" id="GO:0007165">
    <property type="term" value="P:signal transduction"/>
    <property type="evidence" value="ECO:0007669"/>
    <property type="project" value="UniProtKB-KW"/>
</dbReference>
<keyword evidence="12" id="KW-1185">Reference proteome</keyword>
<evidence type="ECO:0000256" key="1">
    <source>
        <dbReference type="ARBA" id="ARBA00004651"/>
    </source>
</evidence>
<evidence type="ECO:0000313" key="12">
    <source>
        <dbReference type="Proteomes" id="UP001153714"/>
    </source>
</evidence>
<sequence>MWDCVRKFGLQFCDLSTMLANISPMLRVLTLNIDSRHKKSIPIISYIFTIITAACYFYVYFVSMIWFVFWRCRETGDRIAAMIVLSLGISSEMSTCKLLNMFLHKETIKKIVDEYLKHDATIIKGSRFSNNLLKNLKTVKKRAMIFWLVIIVNGVIYVAKPIIQPGRHIMEDIFILLGLEPMFESPNYEISFAMATMGVFYTCYVPANVTSFFIIIIGYTEATMLALSEELLHLWEDAKQFYENNLPNIDVDTDFTLNGHIDYLLNKDQIMNNFIKQRLQNIIMIHTTTLTVTRQIEFAFRDALAVEFSLLTASLIAELLGGLENTYIDVPYALMQVAMDCFVGQRMMDACDVFEKAVYDCKWENFNSANMKTVLMVLKNSQKTLVISAGGVTILSFSCLMNVIKSIYSAYTALRSTMA</sequence>
<comment type="subcellular location">
    <subcellularLocation>
        <location evidence="1 10">Cell membrane</location>
        <topology evidence="1 10">Multi-pass membrane protein</topology>
    </subcellularLocation>
</comment>
<evidence type="ECO:0000256" key="3">
    <source>
        <dbReference type="ARBA" id="ARBA00022606"/>
    </source>
</evidence>
<reference evidence="11" key="2">
    <citation type="submission" date="2022-10" db="EMBL/GenBank/DDBJ databases">
        <authorList>
            <consortium name="ENA_rothamsted_submissions"/>
            <consortium name="culmorum"/>
            <person name="King R."/>
        </authorList>
    </citation>
    <scope>NUCLEOTIDE SEQUENCE</scope>
</reference>
<keyword evidence="7 10" id="KW-0472">Membrane</keyword>
<dbReference type="GO" id="GO:0005886">
    <property type="term" value="C:plasma membrane"/>
    <property type="evidence" value="ECO:0007669"/>
    <property type="project" value="UniProtKB-SubCell"/>
</dbReference>
<evidence type="ECO:0000256" key="6">
    <source>
        <dbReference type="ARBA" id="ARBA00022989"/>
    </source>
</evidence>
<comment type="similarity">
    <text evidence="10">Belongs to the insect chemoreceptor superfamily. Heteromeric odorant receptor channel (TC 1.A.69) family.</text>
</comment>
<dbReference type="AlphaFoldDB" id="A0A9N9R3F0"/>
<keyword evidence="8 10" id="KW-0675">Receptor</keyword>
<proteinExistence type="inferred from homology"/>
<dbReference type="GO" id="GO:0005549">
    <property type="term" value="F:odorant binding"/>
    <property type="evidence" value="ECO:0007669"/>
    <property type="project" value="InterPro"/>
</dbReference>
<dbReference type="OrthoDB" id="7550533at2759"/>
<dbReference type="GO" id="GO:0004984">
    <property type="term" value="F:olfactory receptor activity"/>
    <property type="evidence" value="ECO:0007669"/>
    <property type="project" value="InterPro"/>
</dbReference>
<evidence type="ECO:0000256" key="2">
    <source>
        <dbReference type="ARBA" id="ARBA00022475"/>
    </source>
</evidence>
<dbReference type="InterPro" id="IPR004117">
    <property type="entry name" value="7tm6_olfct_rcpt"/>
</dbReference>
<reference evidence="11" key="1">
    <citation type="submission" date="2021-12" db="EMBL/GenBank/DDBJ databases">
        <authorList>
            <person name="King R."/>
        </authorList>
    </citation>
    <scope>NUCLEOTIDE SEQUENCE</scope>
</reference>
<keyword evidence="9 10" id="KW-0807">Transducer</keyword>
<dbReference type="EMBL" id="OU893333">
    <property type="protein sequence ID" value="CAG9788515.1"/>
    <property type="molecule type" value="Genomic_DNA"/>
</dbReference>